<dbReference type="InterPro" id="IPR028877">
    <property type="entry name" value="Ribosomal_eL20"/>
</dbReference>
<protein>
    <submittedName>
        <fullName evidence="5">Ribosomal protein L18a, component of cytosolic 80S ribosome and 60S large subunit</fullName>
    </submittedName>
</protein>
<evidence type="ECO:0000313" key="6">
    <source>
        <dbReference type="Proteomes" id="UP000023152"/>
    </source>
</evidence>
<dbReference type="EMBL" id="ASPP01000523">
    <property type="protein sequence ID" value="ETO36575.1"/>
    <property type="molecule type" value="Genomic_DNA"/>
</dbReference>
<dbReference type="InterPro" id="IPR023573">
    <property type="entry name" value="Ribosomal_eL20_dom"/>
</dbReference>
<dbReference type="FunFam" id="3.10.20.10:FF:000001">
    <property type="entry name" value="60S ribosomal protein L18a"/>
    <property type="match status" value="1"/>
</dbReference>
<keyword evidence="6" id="KW-1185">Reference proteome</keyword>
<evidence type="ECO:0000256" key="1">
    <source>
        <dbReference type="ARBA" id="ARBA00009362"/>
    </source>
</evidence>
<dbReference type="Gene3D" id="3.10.20.10">
    <property type="match status" value="2"/>
</dbReference>
<dbReference type="AlphaFoldDB" id="X6PDK2"/>
<evidence type="ECO:0000256" key="2">
    <source>
        <dbReference type="ARBA" id="ARBA00022980"/>
    </source>
</evidence>
<dbReference type="OrthoDB" id="723469at2759"/>
<dbReference type="Pfam" id="PF01775">
    <property type="entry name" value="Ribosomal_L18A"/>
    <property type="match status" value="1"/>
</dbReference>
<dbReference type="GO" id="GO:0005840">
    <property type="term" value="C:ribosome"/>
    <property type="evidence" value="ECO:0007669"/>
    <property type="project" value="UniProtKB-KW"/>
</dbReference>
<sequence>MFLRYFVVVGRAKPTETNKNPKIYKLKVFCRNDVKAKSLFWKHMANFDRVKKTQGQILAVHRILDRDPTRVKNFGFWLKYRSRMGIHNMYREYRDVTVDSAAQKLYDDMAGRHKAKPDNIHIIDCREISDHQVKRPRVRQFLVCKKQYIYFFYVVIIHPIFEKQEPELRFKNPFKVPRAPTRRHFRVFSKRKLTSQKYFVESLFRGSFVFFCSVNYFFEIPL</sequence>
<keyword evidence="2 5" id="KW-0689">Ribosomal protein</keyword>
<dbReference type="SUPFAM" id="SSF160374">
    <property type="entry name" value="RplX-like"/>
    <property type="match status" value="1"/>
</dbReference>
<evidence type="ECO:0000313" key="5">
    <source>
        <dbReference type="EMBL" id="ETO36575.1"/>
    </source>
</evidence>
<dbReference type="Proteomes" id="UP000023152">
    <property type="component" value="Unassembled WGS sequence"/>
</dbReference>
<gene>
    <name evidence="5" type="ORF">RFI_00484</name>
</gene>
<evidence type="ECO:0000259" key="4">
    <source>
        <dbReference type="Pfam" id="PF01775"/>
    </source>
</evidence>
<organism evidence="5 6">
    <name type="scientific">Reticulomyxa filosa</name>
    <dbReference type="NCBI Taxonomy" id="46433"/>
    <lineage>
        <taxon>Eukaryota</taxon>
        <taxon>Sar</taxon>
        <taxon>Rhizaria</taxon>
        <taxon>Retaria</taxon>
        <taxon>Foraminifera</taxon>
        <taxon>Monothalamids</taxon>
        <taxon>Reticulomyxidae</taxon>
        <taxon>Reticulomyxa</taxon>
    </lineage>
</organism>
<dbReference type="GO" id="GO:1990904">
    <property type="term" value="C:ribonucleoprotein complex"/>
    <property type="evidence" value="ECO:0007669"/>
    <property type="project" value="UniProtKB-KW"/>
</dbReference>
<dbReference type="GO" id="GO:0003735">
    <property type="term" value="F:structural constituent of ribosome"/>
    <property type="evidence" value="ECO:0007669"/>
    <property type="project" value="InterPro"/>
</dbReference>
<comment type="caution">
    <text evidence="5">The sequence shown here is derived from an EMBL/GenBank/DDBJ whole genome shotgun (WGS) entry which is preliminary data.</text>
</comment>
<name>X6PDK2_RETFI</name>
<dbReference type="PANTHER" id="PTHR10052">
    <property type="entry name" value="60S RIBOSOMAL PROTEIN L18A"/>
    <property type="match status" value="1"/>
</dbReference>
<dbReference type="HAMAP" id="MF_00273">
    <property type="entry name" value="Ribosomal_eL20"/>
    <property type="match status" value="1"/>
</dbReference>
<accession>X6PDK2</accession>
<comment type="similarity">
    <text evidence="1">Belongs to the eukaryotic ribosomal protein eL20 family.</text>
</comment>
<reference evidence="5 6" key="1">
    <citation type="journal article" date="2013" name="Curr. Biol.">
        <title>The Genome of the Foraminiferan Reticulomyxa filosa.</title>
        <authorList>
            <person name="Glockner G."/>
            <person name="Hulsmann N."/>
            <person name="Schleicher M."/>
            <person name="Noegel A.A."/>
            <person name="Eichinger L."/>
            <person name="Gallinger C."/>
            <person name="Pawlowski J."/>
            <person name="Sierra R."/>
            <person name="Euteneuer U."/>
            <person name="Pillet L."/>
            <person name="Moustafa A."/>
            <person name="Platzer M."/>
            <person name="Groth M."/>
            <person name="Szafranski K."/>
            <person name="Schliwa M."/>
        </authorList>
    </citation>
    <scope>NUCLEOTIDE SEQUENCE [LARGE SCALE GENOMIC DNA]</scope>
</reference>
<dbReference type="GO" id="GO:0006412">
    <property type="term" value="P:translation"/>
    <property type="evidence" value="ECO:0007669"/>
    <property type="project" value="InterPro"/>
</dbReference>
<keyword evidence="3" id="KW-0687">Ribonucleoprotein</keyword>
<proteinExistence type="inferred from homology"/>
<evidence type="ECO:0000256" key="3">
    <source>
        <dbReference type="ARBA" id="ARBA00023274"/>
    </source>
</evidence>
<feature type="domain" description="Large ribosomal subunit protein eL20" evidence="4">
    <location>
        <begin position="5"/>
        <end position="123"/>
    </location>
</feature>
<dbReference type="InterPro" id="IPR021138">
    <property type="entry name" value="Ribosomal_eL20_eukaryotes"/>
</dbReference>